<dbReference type="InterPro" id="IPR000897">
    <property type="entry name" value="SRP54_GTPase_dom"/>
</dbReference>
<evidence type="ECO:0000313" key="14">
    <source>
        <dbReference type="EMBL" id="KEZ18975.1"/>
    </source>
</evidence>
<feature type="domain" description="Signal recognition particle SRP54 helical bundle" evidence="13">
    <location>
        <begin position="111"/>
        <end position="190"/>
    </location>
</feature>
<keyword evidence="1 9" id="KW-1003">Cell membrane</keyword>
<dbReference type="InterPro" id="IPR003593">
    <property type="entry name" value="AAA+_ATPase"/>
</dbReference>
<evidence type="ECO:0000259" key="11">
    <source>
        <dbReference type="SMART" id="SM00382"/>
    </source>
</evidence>
<accession>A0A084ELY3</accession>
<dbReference type="InterPro" id="IPR027417">
    <property type="entry name" value="P-loop_NTPase"/>
</dbReference>
<dbReference type="GO" id="GO:0051301">
    <property type="term" value="P:cell division"/>
    <property type="evidence" value="ECO:0007669"/>
    <property type="project" value="UniProtKB-KW"/>
</dbReference>
<reference evidence="14 15" key="1">
    <citation type="submission" date="2014-02" db="EMBL/GenBank/DDBJ databases">
        <title>Genome sequence of Mycoplasma capricolum subsp. capricolum strain 14232.</title>
        <authorList>
            <person name="Sirand-Pugnet P."/>
            <person name="Breton M."/>
            <person name="Dordet-Frisoni E."/>
            <person name="Baranowski E."/>
            <person name="Barre A."/>
            <person name="Couture C."/>
            <person name="Dupuy V."/>
            <person name="Gaurivaud P."/>
            <person name="Jacob D."/>
            <person name="Lemaitre C."/>
            <person name="Manso-Silvan L."/>
            <person name="Nikolski M."/>
            <person name="Nouvel L.-X."/>
            <person name="Poumarat F."/>
            <person name="Tardy F."/>
            <person name="Thebault P."/>
            <person name="Theil S."/>
            <person name="Citti C."/>
            <person name="Thiaucourt F."/>
            <person name="Blanchard A."/>
        </authorList>
    </citation>
    <scope>NUCLEOTIDE SEQUENCE [LARGE SCALE GENOMIC DNA]</scope>
    <source>
        <strain evidence="14 15">14232</strain>
    </source>
</reference>
<dbReference type="PANTHER" id="PTHR43134">
    <property type="entry name" value="SIGNAL RECOGNITION PARTICLE RECEPTOR SUBUNIT ALPHA"/>
    <property type="match status" value="1"/>
</dbReference>
<keyword evidence="5 9" id="KW-0342">GTP-binding</keyword>
<dbReference type="SUPFAM" id="SSF52540">
    <property type="entry name" value="P-loop containing nucleoside triphosphate hydrolases"/>
    <property type="match status" value="1"/>
</dbReference>
<dbReference type="SMART" id="SM00382">
    <property type="entry name" value="AAA"/>
    <property type="match status" value="1"/>
</dbReference>
<evidence type="ECO:0000313" key="15">
    <source>
        <dbReference type="Proteomes" id="UP000028533"/>
    </source>
</evidence>
<dbReference type="InterPro" id="IPR013822">
    <property type="entry name" value="Signal_recog_particl_SRP54_hlx"/>
</dbReference>
<evidence type="ECO:0000259" key="12">
    <source>
        <dbReference type="SMART" id="SM00962"/>
    </source>
</evidence>
<evidence type="ECO:0000259" key="13">
    <source>
        <dbReference type="SMART" id="SM00963"/>
    </source>
</evidence>
<dbReference type="GO" id="GO:0005047">
    <property type="term" value="F:signal recognition particle binding"/>
    <property type="evidence" value="ECO:0007669"/>
    <property type="project" value="TreeGrafter"/>
</dbReference>
<sequence length="424" mass="48519">MGFWAKLKEKLTKKTNQVDENEITLQDKNEKKDQDQNLIDELEKKSIQNIKKQEIKEQNKKNQQQKLEPENITEKKVKTTKTSETKKEEKQTETLKEKKKREKQKEKDKKVEKAMLKSAFNFSKDIKKLSKKYKQADDEFFEELEDVLIQTDMGMKMVLKVSNLVRKKTKRDTSFENIKDALVESLYQAYTDNDWTNKKYRIDFKENRLNVFMLVGVNGTGKTTSLAKMANYYAELGYKVLIAAADTFRAGATQQLEEWIKTRLNNKVDLVKANKLNADPASVVFDAIKKAKEQNYDLLLIDTAGRLQNKVNLMAELEKMNKIIQQVEKSAPHEVLLVIDATTGQNGVIQAEEFSKVADVSGIILTKMDSTSKGGIGLAIKELLNIPIKMIGVGEKVDDLLAFDIDQYIVHLSSGFMQGDEVEK</sequence>
<dbReference type="RefSeq" id="WP_036431871.1">
    <property type="nucleotide sequence ID" value="NZ_JFDO01000017.1"/>
</dbReference>
<comment type="catalytic activity">
    <reaction evidence="8 9">
        <text>GTP + H2O = GDP + phosphate + H(+)</text>
        <dbReference type="Rhea" id="RHEA:19669"/>
        <dbReference type="ChEBI" id="CHEBI:15377"/>
        <dbReference type="ChEBI" id="CHEBI:15378"/>
        <dbReference type="ChEBI" id="CHEBI:37565"/>
        <dbReference type="ChEBI" id="CHEBI:43474"/>
        <dbReference type="ChEBI" id="CHEBI:58189"/>
        <dbReference type="EC" id="3.6.5.4"/>
    </reaction>
</comment>
<evidence type="ECO:0000256" key="1">
    <source>
        <dbReference type="ARBA" id="ARBA00022475"/>
    </source>
</evidence>
<comment type="subcellular location">
    <subcellularLocation>
        <location evidence="9">Cell membrane</location>
        <topology evidence="9">Peripheral membrane protein</topology>
        <orientation evidence="9">Cytoplasmic side</orientation>
    </subcellularLocation>
    <subcellularLocation>
        <location evidence="9">Cytoplasm</location>
    </subcellularLocation>
</comment>
<feature type="binding site" evidence="9">
    <location>
        <begin position="216"/>
        <end position="223"/>
    </location>
    <ligand>
        <name>GTP</name>
        <dbReference type="ChEBI" id="CHEBI:37565"/>
    </ligand>
</feature>
<organism evidence="14 15">
    <name type="scientific">Mycoplasma capricolum subsp. capricolum 14232</name>
    <dbReference type="NCBI Taxonomy" id="1188238"/>
    <lineage>
        <taxon>Bacteria</taxon>
        <taxon>Bacillati</taxon>
        <taxon>Mycoplasmatota</taxon>
        <taxon>Mollicutes</taxon>
        <taxon>Mycoplasmataceae</taxon>
        <taxon>Mycoplasma</taxon>
    </lineage>
</organism>
<dbReference type="SUPFAM" id="SSF47364">
    <property type="entry name" value="Domain of the SRP/SRP receptor G-proteins"/>
    <property type="match status" value="1"/>
</dbReference>
<proteinExistence type="inferred from homology"/>
<keyword evidence="7 9" id="KW-0675">Receptor</keyword>
<feature type="binding site" evidence="9">
    <location>
        <begin position="366"/>
        <end position="369"/>
    </location>
    <ligand>
        <name>GTP</name>
        <dbReference type="ChEBI" id="CHEBI:37565"/>
    </ligand>
</feature>
<keyword evidence="3 9" id="KW-0547">Nucleotide-binding</keyword>
<evidence type="ECO:0000256" key="2">
    <source>
        <dbReference type="ARBA" id="ARBA00022490"/>
    </source>
</evidence>
<dbReference type="SMART" id="SM00963">
    <property type="entry name" value="SRP54_N"/>
    <property type="match status" value="1"/>
</dbReference>
<comment type="similarity">
    <text evidence="9">Belongs to the GTP-binding SRP family. FtsY subfamily.</text>
</comment>
<comment type="caution">
    <text evidence="14">The sequence shown here is derived from an EMBL/GenBank/DDBJ whole genome shotgun (WGS) entry which is preliminary data.</text>
</comment>
<gene>
    <name evidence="9 14" type="primary">ftsY</name>
    <name evidence="14" type="ORF">MCAPa_4630</name>
</gene>
<dbReference type="InterPro" id="IPR036225">
    <property type="entry name" value="SRP/SRP_N"/>
</dbReference>
<dbReference type="Proteomes" id="UP000028533">
    <property type="component" value="Unassembled WGS sequence"/>
</dbReference>
<dbReference type="SMART" id="SM00962">
    <property type="entry name" value="SRP54"/>
    <property type="match status" value="1"/>
</dbReference>
<evidence type="ECO:0000256" key="8">
    <source>
        <dbReference type="ARBA" id="ARBA00048027"/>
    </source>
</evidence>
<dbReference type="Gene3D" id="3.40.50.300">
    <property type="entry name" value="P-loop containing nucleotide triphosphate hydrolases"/>
    <property type="match status" value="1"/>
</dbReference>
<dbReference type="Pfam" id="PF00448">
    <property type="entry name" value="SRP54"/>
    <property type="match status" value="1"/>
</dbReference>
<dbReference type="Pfam" id="PF02881">
    <property type="entry name" value="SRP54_N"/>
    <property type="match status" value="1"/>
</dbReference>
<evidence type="ECO:0000256" key="7">
    <source>
        <dbReference type="ARBA" id="ARBA00023170"/>
    </source>
</evidence>
<name>A0A084ELY3_MYCCA</name>
<protein>
    <recommendedName>
        <fullName evidence="9">Signal recognition particle receptor FtsY</fullName>
        <shortName evidence="9">SRP receptor</shortName>
        <ecNumber evidence="9">3.6.5.4</ecNumber>
    </recommendedName>
</protein>
<dbReference type="PANTHER" id="PTHR43134:SF1">
    <property type="entry name" value="SIGNAL RECOGNITION PARTICLE RECEPTOR SUBUNIT ALPHA"/>
    <property type="match status" value="1"/>
</dbReference>
<dbReference type="InterPro" id="IPR004390">
    <property type="entry name" value="SR_rcpt_FtsY"/>
</dbReference>
<keyword evidence="4 9" id="KW-0378">Hydrolase</keyword>
<feature type="domain" description="SRP54-type proteins GTP-binding" evidence="12">
    <location>
        <begin position="209"/>
        <end position="414"/>
    </location>
</feature>
<dbReference type="NCBIfam" id="TIGR00064">
    <property type="entry name" value="ftsY"/>
    <property type="match status" value="1"/>
</dbReference>
<evidence type="ECO:0000256" key="5">
    <source>
        <dbReference type="ARBA" id="ARBA00023134"/>
    </source>
</evidence>
<dbReference type="HAMAP" id="MF_00920">
    <property type="entry name" value="FtsY"/>
    <property type="match status" value="1"/>
</dbReference>
<evidence type="ECO:0000256" key="9">
    <source>
        <dbReference type="HAMAP-Rule" id="MF_00920"/>
    </source>
</evidence>
<feature type="region of interest" description="Disordered" evidence="10">
    <location>
        <begin position="53"/>
        <end position="110"/>
    </location>
</feature>
<feature type="domain" description="AAA+ ATPase" evidence="11">
    <location>
        <begin position="208"/>
        <end position="365"/>
    </location>
</feature>
<dbReference type="GO" id="GO:0005737">
    <property type="term" value="C:cytoplasm"/>
    <property type="evidence" value="ECO:0007669"/>
    <property type="project" value="UniProtKB-SubCell"/>
</dbReference>
<keyword evidence="14" id="KW-0131">Cell cycle</keyword>
<keyword evidence="6 9" id="KW-0472">Membrane</keyword>
<dbReference type="InterPro" id="IPR042101">
    <property type="entry name" value="SRP54_N_sf"/>
</dbReference>
<comment type="subunit">
    <text evidence="9">Part of the signal recognition particle protein translocation system, which is composed of SRP and FtsY.</text>
</comment>
<keyword evidence="2 9" id="KW-0963">Cytoplasm</keyword>
<dbReference type="EC" id="3.6.5.4" evidence="9"/>
<feature type="compositionally biased region" description="Basic and acidic residues" evidence="10">
    <location>
        <begin position="67"/>
        <end position="96"/>
    </location>
</feature>
<comment type="function">
    <text evidence="9">Involved in targeting and insertion of nascent membrane proteins into the cytoplasmic membrane. Acts as a receptor for the complex formed by the signal recognition particle (SRP) and the ribosome-nascent chain (RNC).</text>
</comment>
<keyword evidence="14" id="KW-0132">Cell division</keyword>
<dbReference type="GO" id="GO:0005886">
    <property type="term" value="C:plasma membrane"/>
    <property type="evidence" value="ECO:0007669"/>
    <property type="project" value="UniProtKB-SubCell"/>
</dbReference>
<dbReference type="EMBL" id="JFDO01000017">
    <property type="protein sequence ID" value="KEZ18975.1"/>
    <property type="molecule type" value="Genomic_DNA"/>
</dbReference>
<dbReference type="GO" id="GO:0003924">
    <property type="term" value="F:GTPase activity"/>
    <property type="evidence" value="ECO:0007669"/>
    <property type="project" value="UniProtKB-UniRule"/>
</dbReference>
<dbReference type="GO" id="GO:0005525">
    <property type="term" value="F:GTP binding"/>
    <property type="evidence" value="ECO:0007669"/>
    <property type="project" value="UniProtKB-UniRule"/>
</dbReference>
<dbReference type="GO" id="GO:0006614">
    <property type="term" value="P:SRP-dependent cotranslational protein targeting to membrane"/>
    <property type="evidence" value="ECO:0007669"/>
    <property type="project" value="InterPro"/>
</dbReference>
<dbReference type="Gene3D" id="1.20.120.140">
    <property type="entry name" value="Signal recognition particle SRP54, nucleotide-binding domain"/>
    <property type="match status" value="1"/>
</dbReference>
<evidence type="ECO:0000256" key="3">
    <source>
        <dbReference type="ARBA" id="ARBA00022741"/>
    </source>
</evidence>
<dbReference type="AlphaFoldDB" id="A0A084ELY3"/>
<feature type="binding site" evidence="9">
    <location>
        <begin position="302"/>
        <end position="306"/>
    </location>
    <ligand>
        <name>GTP</name>
        <dbReference type="ChEBI" id="CHEBI:37565"/>
    </ligand>
</feature>
<evidence type="ECO:0000256" key="4">
    <source>
        <dbReference type="ARBA" id="ARBA00022801"/>
    </source>
</evidence>
<evidence type="ECO:0000256" key="10">
    <source>
        <dbReference type="SAM" id="MobiDB-lite"/>
    </source>
</evidence>
<evidence type="ECO:0000256" key="6">
    <source>
        <dbReference type="ARBA" id="ARBA00023136"/>
    </source>
</evidence>
<dbReference type="CDD" id="cd17874">
    <property type="entry name" value="FtsY"/>
    <property type="match status" value="1"/>
</dbReference>
<dbReference type="FunFam" id="3.40.50.300:FF:000053">
    <property type="entry name" value="Signal recognition particle receptor FtsY"/>
    <property type="match status" value="1"/>
</dbReference>